<feature type="domain" description="GAF" evidence="3">
    <location>
        <begin position="452"/>
        <end position="623"/>
    </location>
</feature>
<feature type="region of interest" description="Disordered" evidence="2">
    <location>
        <begin position="204"/>
        <end position="241"/>
    </location>
</feature>
<feature type="coiled-coil region" evidence="1">
    <location>
        <begin position="106"/>
        <end position="140"/>
    </location>
</feature>
<protein>
    <recommendedName>
        <fullName evidence="3">GAF domain-containing protein</fullName>
    </recommendedName>
</protein>
<dbReference type="InterPro" id="IPR029016">
    <property type="entry name" value="GAF-like_dom_sf"/>
</dbReference>
<dbReference type="AlphaFoldDB" id="A0A1Q9CHE9"/>
<dbReference type="Gene3D" id="3.30.450.40">
    <property type="match status" value="1"/>
</dbReference>
<dbReference type="SMART" id="SM00065">
    <property type="entry name" value="GAF"/>
    <property type="match status" value="1"/>
</dbReference>
<dbReference type="EMBL" id="LSRX01001208">
    <property type="protein sequence ID" value="OLP82277.1"/>
    <property type="molecule type" value="Genomic_DNA"/>
</dbReference>
<dbReference type="Proteomes" id="UP000186817">
    <property type="component" value="Unassembled WGS sequence"/>
</dbReference>
<organism evidence="4 5">
    <name type="scientific">Symbiodinium microadriaticum</name>
    <name type="common">Dinoflagellate</name>
    <name type="synonym">Zooxanthella microadriatica</name>
    <dbReference type="NCBI Taxonomy" id="2951"/>
    <lineage>
        <taxon>Eukaryota</taxon>
        <taxon>Sar</taxon>
        <taxon>Alveolata</taxon>
        <taxon>Dinophyceae</taxon>
        <taxon>Suessiales</taxon>
        <taxon>Symbiodiniaceae</taxon>
        <taxon>Symbiodinium</taxon>
    </lineage>
</organism>
<gene>
    <name evidence="4" type="ORF">AK812_SmicGene37057</name>
</gene>
<dbReference type="OMA" id="RTRHIME"/>
<keyword evidence="1" id="KW-0175">Coiled coil</keyword>
<reference evidence="4 5" key="1">
    <citation type="submission" date="2016-02" db="EMBL/GenBank/DDBJ databases">
        <title>Genome analysis of coral dinoflagellate symbionts highlights evolutionary adaptations to a symbiotic lifestyle.</title>
        <authorList>
            <person name="Aranda M."/>
            <person name="Li Y."/>
            <person name="Liew Y.J."/>
            <person name="Baumgarten S."/>
            <person name="Simakov O."/>
            <person name="Wilson M."/>
            <person name="Piel J."/>
            <person name="Ashoor H."/>
            <person name="Bougouffa S."/>
            <person name="Bajic V.B."/>
            <person name="Ryu T."/>
            <person name="Ravasi T."/>
            <person name="Bayer T."/>
            <person name="Micklem G."/>
            <person name="Kim H."/>
            <person name="Bhak J."/>
            <person name="Lajeunesse T.C."/>
            <person name="Voolstra C.R."/>
        </authorList>
    </citation>
    <scope>NUCLEOTIDE SEQUENCE [LARGE SCALE GENOMIC DNA]</scope>
    <source>
        <strain evidence="4 5">CCMP2467</strain>
    </source>
</reference>
<evidence type="ECO:0000256" key="2">
    <source>
        <dbReference type="SAM" id="MobiDB-lite"/>
    </source>
</evidence>
<sequence length="635" mass="71308">MHVYRLAEYINIFVIMRAAHDILDFDMGQVEELAEGDDIVLDSLTAVPADQYQALVKRLQRDEELIKQLKHIVKAQHGKIEEFRDMLEITSIAKSPLISAYEAEDLKVALENNQDLHRKIHQLQAEMAKLRSENSSLKKVNRRLKGLLEGSEPEPSRQPEALVQLAATAPPPGEWPRFPRSPANVQSGRHELLARMPLTPLTCRGRFNHAMSSDQRDPEASSSQSPSRRQEDQARKAKPPFSRVSQLINSMNLFWRDIESSLTCLRALADVSARMLVDRRVSNITVFIVDPWLRKAVTSGNYSKTEQLTIFYLGQGKTELQALLRLEESKVCPPVFTDLQALPFRSRVCAALPVLTPNRSRVWAVLQVLLEDSRASDNEAGFVPRVLQDAGVSQESTPSHSTFTDAHVSYLQLLCSFIGGVLLYVERLEQRAKLVDRTRHIMEAAIDVNKAKTLADFEQRVKHLFSGFFCVNTIRVLFFDPDSKSLLISSSQMRKKGATTISLTRGILGQCAQKQQVIHIPDIHQNPFVEPVSDGLQRNGKPVSSHAAMLVGPMLVESSRGDDKWGGQELMGVVQLLEKKRRSPDGATQSSEFTADEQNLFQQLFKNHQGAAVVSAARWKSLQCSSSLVRIRLRS</sequence>
<dbReference type="SUPFAM" id="SSF55781">
    <property type="entry name" value="GAF domain-like"/>
    <property type="match status" value="1"/>
</dbReference>
<dbReference type="Gene3D" id="1.20.5.1180">
    <property type="entry name" value="Geminin coiled-coil domain"/>
    <property type="match status" value="1"/>
</dbReference>
<proteinExistence type="predicted"/>
<evidence type="ECO:0000256" key="1">
    <source>
        <dbReference type="SAM" id="Coils"/>
    </source>
</evidence>
<dbReference type="OrthoDB" id="410892at2759"/>
<keyword evidence="5" id="KW-1185">Reference proteome</keyword>
<evidence type="ECO:0000259" key="3">
    <source>
        <dbReference type="SMART" id="SM00065"/>
    </source>
</evidence>
<comment type="caution">
    <text evidence="4">The sequence shown here is derived from an EMBL/GenBank/DDBJ whole genome shotgun (WGS) entry which is preliminary data.</text>
</comment>
<dbReference type="InterPro" id="IPR003018">
    <property type="entry name" value="GAF"/>
</dbReference>
<accession>A0A1Q9CHE9</accession>
<evidence type="ECO:0000313" key="5">
    <source>
        <dbReference type="Proteomes" id="UP000186817"/>
    </source>
</evidence>
<evidence type="ECO:0000313" key="4">
    <source>
        <dbReference type="EMBL" id="OLP82277.1"/>
    </source>
</evidence>
<name>A0A1Q9CHE9_SYMMI</name>